<feature type="transmembrane region" description="Helical" evidence="8">
    <location>
        <begin position="208"/>
        <end position="227"/>
    </location>
</feature>
<evidence type="ECO:0000256" key="3">
    <source>
        <dbReference type="ARBA" id="ARBA00022679"/>
    </source>
</evidence>
<keyword evidence="4 8" id="KW-0812">Transmembrane</keyword>
<dbReference type="GO" id="GO:0005886">
    <property type="term" value="C:plasma membrane"/>
    <property type="evidence" value="ECO:0007669"/>
    <property type="project" value="UniProtKB-SubCell"/>
</dbReference>
<evidence type="ECO:0000256" key="1">
    <source>
        <dbReference type="ARBA" id="ARBA00004651"/>
    </source>
</evidence>
<reference evidence="9 10" key="1">
    <citation type="submission" date="2019-02" db="EMBL/GenBank/DDBJ databases">
        <title>Genomic Encyclopedia of Type Strains, Phase IV (KMG-IV): sequencing the most valuable type-strain genomes for metagenomic binning, comparative biology and taxonomic classification.</title>
        <authorList>
            <person name="Goeker M."/>
        </authorList>
    </citation>
    <scope>NUCLEOTIDE SEQUENCE [LARGE SCALE GENOMIC DNA]</scope>
    <source>
        <strain evidence="9 10">DSM 45622</strain>
    </source>
</reference>
<comment type="similarity">
    <text evidence="7">Belongs to the glycosyltransferase 87 family.</text>
</comment>
<comment type="caution">
    <text evidence="9">The sequence shown here is derived from an EMBL/GenBank/DDBJ whole genome shotgun (WGS) entry which is preliminary data.</text>
</comment>
<keyword evidence="9" id="KW-0328">Glycosyltransferase</keyword>
<evidence type="ECO:0000256" key="5">
    <source>
        <dbReference type="ARBA" id="ARBA00022989"/>
    </source>
</evidence>
<feature type="transmembrane region" description="Helical" evidence="8">
    <location>
        <begin position="100"/>
        <end position="121"/>
    </location>
</feature>
<evidence type="ECO:0000256" key="4">
    <source>
        <dbReference type="ARBA" id="ARBA00022692"/>
    </source>
</evidence>
<dbReference type="RefSeq" id="WP_130491386.1">
    <property type="nucleotide sequence ID" value="NZ_SGXD01000001.1"/>
</dbReference>
<name>A0A4Q7NVM2_9ACTN</name>
<keyword evidence="3 9" id="KW-0808">Transferase</keyword>
<keyword evidence="10" id="KW-1185">Reference proteome</keyword>
<dbReference type="InterPro" id="IPR018584">
    <property type="entry name" value="GT87"/>
</dbReference>
<keyword evidence="2" id="KW-1003">Cell membrane</keyword>
<feature type="transmembrane region" description="Helical" evidence="8">
    <location>
        <begin position="14"/>
        <end position="36"/>
    </location>
</feature>
<dbReference type="AlphaFoldDB" id="A0A4Q7NVM2"/>
<feature type="transmembrane region" description="Helical" evidence="8">
    <location>
        <begin position="377"/>
        <end position="399"/>
    </location>
</feature>
<organism evidence="9 10">
    <name type="scientific">Motilibacter rhizosphaerae</name>
    <dbReference type="NCBI Taxonomy" id="598652"/>
    <lineage>
        <taxon>Bacteria</taxon>
        <taxon>Bacillati</taxon>
        <taxon>Actinomycetota</taxon>
        <taxon>Actinomycetes</taxon>
        <taxon>Motilibacterales</taxon>
        <taxon>Motilibacteraceae</taxon>
        <taxon>Motilibacter</taxon>
    </lineage>
</organism>
<comment type="subcellular location">
    <subcellularLocation>
        <location evidence="1">Cell membrane</location>
        <topology evidence="1">Multi-pass membrane protein</topology>
    </subcellularLocation>
</comment>
<accession>A0A4Q7NVM2</accession>
<dbReference type="Pfam" id="PF09594">
    <property type="entry name" value="GT87"/>
    <property type="match status" value="1"/>
</dbReference>
<gene>
    <name evidence="9" type="ORF">EV189_0538</name>
</gene>
<dbReference type="GO" id="GO:0016758">
    <property type="term" value="F:hexosyltransferase activity"/>
    <property type="evidence" value="ECO:0007669"/>
    <property type="project" value="InterPro"/>
</dbReference>
<evidence type="ECO:0000313" key="10">
    <source>
        <dbReference type="Proteomes" id="UP000293638"/>
    </source>
</evidence>
<evidence type="ECO:0000256" key="2">
    <source>
        <dbReference type="ARBA" id="ARBA00022475"/>
    </source>
</evidence>
<feature type="transmembrane region" description="Helical" evidence="8">
    <location>
        <begin position="128"/>
        <end position="144"/>
    </location>
</feature>
<dbReference type="OrthoDB" id="9774600at2"/>
<proteinExistence type="inferred from homology"/>
<evidence type="ECO:0000256" key="6">
    <source>
        <dbReference type="ARBA" id="ARBA00023136"/>
    </source>
</evidence>
<keyword evidence="6 8" id="KW-0472">Membrane</keyword>
<evidence type="ECO:0000256" key="7">
    <source>
        <dbReference type="ARBA" id="ARBA00024033"/>
    </source>
</evidence>
<evidence type="ECO:0000313" key="9">
    <source>
        <dbReference type="EMBL" id="RZS91301.1"/>
    </source>
</evidence>
<feature type="transmembrane region" description="Helical" evidence="8">
    <location>
        <begin position="299"/>
        <end position="318"/>
    </location>
</feature>
<keyword evidence="5 8" id="KW-1133">Transmembrane helix</keyword>
<feature type="transmembrane region" description="Helical" evidence="8">
    <location>
        <begin position="73"/>
        <end position="94"/>
    </location>
</feature>
<dbReference type="EMBL" id="SGXD01000001">
    <property type="protein sequence ID" value="RZS91301.1"/>
    <property type="molecule type" value="Genomic_DNA"/>
</dbReference>
<feature type="transmembrane region" description="Helical" evidence="8">
    <location>
        <begin position="272"/>
        <end position="293"/>
    </location>
</feature>
<sequence length="420" mass="44384">MPDPSPSALRTAPWWWWSLGLAVLALGVGPALVLALDVNAWQREVDLEVYRAAGQSLLHGRDLYTHLTDVPNLLPFTYPPFAAVLAVPLAMVPFGVAQGLWAAAQVAMVGVIVALSARPLLDRCGETAPVAWAALVTAAVWTLPVSDGLFFGQVGVLLCLLCLLDVRRVVSDAPGRPHPGALSAVAAAVKLTPALFAVQYLLARKWRAGLTSAAVAAGITLGAAVLFPRASMTYWGTTVFDSKRIGDPAITYNGSLAGMADRLGPHGPEGSYLWGLIGALVTAYGLWVGARLLRSGESVLAVAVVGMLTVLLSPIAWLHHMTWFVPGMLGLVGDARSKVRVALAGLLWLVLDMPLELPWRGSRWLANGEVPRLVARLAQSSFPICAVLLMVAAHLLVLVPQGRRAEPASPAVVPEPVPVA</sequence>
<dbReference type="Proteomes" id="UP000293638">
    <property type="component" value="Unassembled WGS sequence"/>
</dbReference>
<protein>
    <submittedName>
        <fullName evidence="9">Alpha-1,2-mannosyltransferase</fullName>
    </submittedName>
</protein>
<evidence type="ECO:0000256" key="8">
    <source>
        <dbReference type="SAM" id="Phobius"/>
    </source>
</evidence>
<feature type="transmembrane region" description="Helical" evidence="8">
    <location>
        <begin position="182"/>
        <end position="202"/>
    </location>
</feature>